<evidence type="ECO:0000313" key="13">
    <source>
        <dbReference type="Proteomes" id="UP000030746"/>
    </source>
</evidence>
<evidence type="ECO:0000259" key="11">
    <source>
        <dbReference type="Pfam" id="PF00759"/>
    </source>
</evidence>
<dbReference type="OrthoDB" id="10257085at2759"/>
<keyword evidence="13" id="KW-1185">Reference proteome</keyword>
<evidence type="ECO:0000256" key="4">
    <source>
        <dbReference type="ARBA" id="ARBA00023001"/>
    </source>
</evidence>
<evidence type="ECO:0000256" key="6">
    <source>
        <dbReference type="ARBA" id="ARBA00023295"/>
    </source>
</evidence>
<dbReference type="Gene3D" id="1.50.10.10">
    <property type="match status" value="1"/>
</dbReference>
<dbReference type="GO" id="GO:0008810">
    <property type="term" value="F:cellulase activity"/>
    <property type="evidence" value="ECO:0007669"/>
    <property type="project" value="UniProtKB-EC"/>
</dbReference>
<dbReference type="RefSeq" id="XP_009064980.1">
    <property type="nucleotide sequence ID" value="XM_009066732.1"/>
</dbReference>
<protein>
    <recommendedName>
        <fullName evidence="10">Endoglucanase</fullName>
        <ecNumber evidence="10">3.2.1.4</ecNumber>
    </recommendedName>
</protein>
<dbReference type="HOGENOM" id="CLU_008926_1_5_1"/>
<keyword evidence="5 8" id="KW-0119">Carbohydrate metabolism</keyword>
<keyword evidence="10" id="KW-0732">Signal</keyword>
<feature type="chain" id="PRO_5005148360" description="Endoglucanase" evidence="10">
    <location>
        <begin position="19"/>
        <end position="471"/>
    </location>
</feature>
<dbReference type="EMBL" id="KB203534">
    <property type="protein sequence ID" value="ESO84375.1"/>
    <property type="molecule type" value="Genomic_DNA"/>
</dbReference>
<dbReference type="PROSITE" id="PS00698">
    <property type="entry name" value="GH9_3"/>
    <property type="match status" value="1"/>
</dbReference>
<keyword evidence="6 8" id="KW-0326">Glycosidase</keyword>
<evidence type="ECO:0000256" key="1">
    <source>
        <dbReference type="ARBA" id="ARBA00000966"/>
    </source>
</evidence>
<dbReference type="STRING" id="225164.V3ZPH9"/>
<keyword evidence="7 8" id="KW-0624">Polysaccharide degradation</keyword>
<accession>V3ZPH9</accession>
<dbReference type="InterPro" id="IPR033126">
    <property type="entry name" value="Glyco_hydro_9_Asp/Glu_AS"/>
</dbReference>
<evidence type="ECO:0000256" key="8">
    <source>
        <dbReference type="PROSITE-ProRule" id="PRU10059"/>
    </source>
</evidence>
<dbReference type="InterPro" id="IPR008928">
    <property type="entry name" value="6-hairpin_glycosidase_sf"/>
</dbReference>
<dbReference type="AlphaFoldDB" id="V3ZPH9"/>
<dbReference type="CTD" id="20240976"/>
<evidence type="ECO:0000256" key="5">
    <source>
        <dbReference type="ARBA" id="ARBA00023277"/>
    </source>
</evidence>
<evidence type="ECO:0000256" key="3">
    <source>
        <dbReference type="ARBA" id="ARBA00022801"/>
    </source>
</evidence>
<gene>
    <name evidence="12" type="ORF">LOTGIDRAFT_168825</name>
</gene>
<dbReference type="InterPro" id="IPR018221">
    <property type="entry name" value="Glyco_hydro_9_His_AS"/>
</dbReference>
<dbReference type="GO" id="GO:0030245">
    <property type="term" value="P:cellulose catabolic process"/>
    <property type="evidence" value="ECO:0007669"/>
    <property type="project" value="UniProtKB-KW"/>
</dbReference>
<evidence type="ECO:0000313" key="12">
    <source>
        <dbReference type="EMBL" id="ESO84375.1"/>
    </source>
</evidence>
<dbReference type="Pfam" id="PF00759">
    <property type="entry name" value="Glyco_hydro_9"/>
    <property type="match status" value="1"/>
</dbReference>
<dbReference type="PANTHER" id="PTHR22298">
    <property type="entry name" value="ENDO-1,4-BETA-GLUCANASE"/>
    <property type="match status" value="1"/>
</dbReference>
<dbReference type="OMA" id="FIMMIVK"/>
<evidence type="ECO:0000256" key="7">
    <source>
        <dbReference type="ARBA" id="ARBA00023326"/>
    </source>
</evidence>
<dbReference type="KEGG" id="lgi:LOTGIDRAFT_168825"/>
<dbReference type="PROSITE" id="PS00592">
    <property type="entry name" value="GH9_2"/>
    <property type="match status" value="1"/>
</dbReference>
<feature type="active site" evidence="9">
    <location>
        <position position="429"/>
    </location>
</feature>
<dbReference type="InterPro" id="IPR012341">
    <property type="entry name" value="6hp_glycosidase-like_sf"/>
</dbReference>
<sequence length="471" mass="52412">MKTLLILLGLLSIQLISAQLSPSCFTRYNYGDVVQKSILFYYAQRSGKLPAYNPVPWRGDSAVNDQGDNGEDLSGGWYDAGDLVKFNMPASSAVRVLLSGIVRWKDAYQALGQLDLALDSVKWELDYFLKCWIADKEIYYYQVGDADIDHKFWGRPEDMSMPRPAFYLTKDKPGSDVAGGTAATFAAGAIAFNITDAVYSQKLLKAAESLYKFAVTYKGKYSQTHSDTGTYYESSAYEDELCVAAAWLYKATGNTFYLTEAKLYHSSATPNRLDWDNSLPSCQLMLYELTKNDLYKGEIQKFLTVWKPGGNTTYTPCGLGIFDRWGTARHAADNSYAALWAAELGIDPLENRNWALSQINYILGDNNYKMSYVIGFGNKYPLKPHHRPSSCPDLNMYCGWDAFYSTAPNPHRLEGALVGGPNKTDGWDDDRGDYVRNEVALDYNAGLQSACAGLVHICSTGELPPNPTPKC</sequence>
<keyword evidence="3 8" id="KW-0378">Hydrolase</keyword>
<feature type="active site" evidence="8">
    <location>
        <position position="385"/>
    </location>
</feature>
<feature type="active site" evidence="9">
    <location>
        <position position="438"/>
    </location>
</feature>
<dbReference type="GeneID" id="20240976"/>
<feature type="domain" description="Glycoside hydrolase family 9" evidence="11">
    <location>
        <begin position="30"/>
        <end position="450"/>
    </location>
</feature>
<evidence type="ECO:0000256" key="10">
    <source>
        <dbReference type="RuleBase" id="RU361166"/>
    </source>
</evidence>
<dbReference type="InterPro" id="IPR001701">
    <property type="entry name" value="Glyco_hydro_9"/>
</dbReference>
<dbReference type="EC" id="3.2.1.4" evidence="10"/>
<evidence type="ECO:0000256" key="2">
    <source>
        <dbReference type="ARBA" id="ARBA00007072"/>
    </source>
</evidence>
<reference evidence="12 13" key="1">
    <citation type="journal article" date="2013" name="Nature">
        <title>Insights into bilaterian evolution from three spiralian genomes.</title>
        <authorList>
            <person name="Simakov O."/>
            <person name="Marletaz F."/>
            <person name="Cho S.J."/>
            <person name="Edsinger-Gonzales E."/>
            <person name="Havlak P."/>
            <person name="Hellsten U."/>
            <person name="Kuo D.H."/>
            <person name="Larsson T."/>
            <person name="Lv J."/>
            <person name="Arendt D."/>
            <person name="Savage R."/>
            <person name="Osoegawa K."/>
            <person name="de Jong P."/>
            <person name="Grimwood J."/>
            <person name="Chapman J.A."/>
            <person name="Shapiro H."/>
            <person name="Aerts A."/>
            <person name="Otillar R.P."/>
            <person name="Terry A.Y."/>
            <person name="Boore J.L."/>
            <person name="Grigoriev I.V."/>
            <person name="Lindberg D.R."/>
            <person name="Seaver E.C."/>
            <person name="Weisblat D.A."/>
            <person name="Putnam N.H."/>
            <person name="Rokhsar D.S."/>
        </authorList>
    </citation>
    <scope>NUCLEOTIDE SEQUENCE [LARGE SCALE GENOMIC DNA]</scope>
</reference>
<proteinExistence type="inferred from homology"/>
<organism evidence="12 13">
    <name type="scientific">Lottia gigantea</name>
    <name type="common">Giant owl limpet</name>
    <dbReference type="NCBI Taxonomy" id="225164"/>
    <lineage>
        <taxon>Eukaryota</taxon>
        <taxon>Metazoa</taxon>
        <taxon>Spiralia</taxon>
        <taxon>Lophotrochozoa</taxon>
        <taxon>Mollusca</taxon>
        <taxon>Gastropoda</taxon>
        <taxon>Patellogastropoda</taxon>
        <taxon>Lottioidea</taxon>
        <taxon>Lottiidae</taxon>
        <taxon>Lottia</taxon>
    </lineage>
</organism>
<keyword evidence="4 10" id="KW-0136">Cellulose degradation</keyword>
<comment type="catalytic activity">
    <reaction evidence="1 10">
        <text>Endohydrolysis of (1-&gt;4)-beta-D-glucosidic linkages in cellulose, lichenin and cereal beta-D-glucans.</text>
        <dbReference type="EC" id="3.2.1.4"/>
    </reaction>
</comment>
<dbReference type="Proteomes" id="UP000030746">
    <property type="component" value="Unassembled WGS sequence"/>
</dbReference>
<name>V3ZPH9_LOTGI</name>
<dbReference type="SUPFAM" id="SSF48208">
    <property type="entry name" value="Six-hairpin glycosidases"/>
    <property type="match status" value="1"/>
</dbReference>
<feature type="signal peptide" evidence="10">
    <location>
        <begin position="1"/>
        <end position="18"/>
    </location>
</feature>
<evidence type="ECO:0000256" key="9">
    <source>
        <dbReference type="PROSITE-ProRule" id="PRU10060"/>
    </source>
</evidence>
<comment type="similarity">
    <text evidence="2 8 10">Belongs to the glycosyl hydrolase 9 (cellulase E) family.</text>
</comment>